<reference evidence="7 8" key="1">
    <citation type="journal article" date="2022" name="bioRxiv">
        <title>Genomics of Preaxostyla Flagellates Illuminates Evolutionary Transitions and the Path Towards Mitochondrial Loss.</title>
        <authorList>
            <person name="Novak L.V.F."/>
            <person name="Treitli S.C."/>
            <person name="Pyrih J."/>
            <person name="Halakuc P."/>
            <person name="Pipaliya S.V."/>
            <person name="Vacek V."/>
            <person name="Brzon O."/>
            <person name="Soukal P."/>
            <person name="Eme L."/>
            <person name="Dacks J.B."/>
            <person name="Karnkowska A."/>
            <person name="Elias M."/>
            <person name="Hampl V."/>
        </authorList>
    </citation>
    <scope>NUCLEOTIDE SEQUENCE [LARGE SCALE GENOMIC DNA]</scope>
    <source>
        <strain evidence="7">NAU3</strain>
        <tissue evidence="7">Gut</tissue>
    </source>
</reference>
<gene>
    <name evidence="7" type="ORF">BLNAU_150</name>
</gene>
<feature type="transmembrane region" description="Helical" evidence="5">
    <location>
        <begin position="68"/>
        <end position="89"/>
    </location>
</feature>
<evidence type="ECO:0000256" key="2">
    <source>
        <dbReference type="ARBA" id="ARBA00022692"/>
    </source>
</evidence>
<feature type="transmembrane region" description="Helical" evidence="5">
    <location>
        <begin position="299"/>
        <end position="318"/>
    </location>
</feature>
<dbReference type="Proteomes" id="UP001281761">
    <property type="component" value="Unassembled WGS sequence"/>
</dbReference>
<feature type="domain" description="Amino acid transporter transmembrane" evidence="6">
    <location>
        <begin position="50"/>
        <end position="426"/>
    </location>
</feature>
<accession>A0ABQ9YMI5</accession>
<feature type="transmembrane region" description="Helical" evidence="5">
    <location>
        <begin position="338"/>
        <end position="358"/>
    </location>
</feature>
<dbReference type="Gene3D" id="1.20.1740.10">
    <property type="entry name" value="Amino acid/polyamine transporter I"/>
    <property type="match status" value="1"/>
</dbReference>
<organism evidence="7 8">
    <name type="scientific">Blattamonas nauphoetae</name>
    <dbReference type="NCBI Taxonomy" id="2049346"/>
    <lineage>
        <taxon>Eukaryota</taxon>
        <taxon>Metamonada</taxon>
        <taxon>Preaxostyla</taxon>
        <taxon>Oxymonadida</taxon>
        <taxon>Blattamonas</taxon>
    </lineage>
</organism>
<evidence type="ECO:0000259" key="6">
    <source>
        <dbReference type="Pfam" id="PF01490"/>
    </source>
</evidence>
<keyword evidence="8" id="KW-1185">Reference proteome</keyword>
<evidence type="ECO:0000256" key="1">
    <source>
        <dbReference type="ARBA" id="ARBA00004141"/>
    </source>
</evidence>
<feature type="transmembrane region" description="Helical" evidence="5">
    <location>
        <begin position="221"/>
        <end position="240"/>
    </location>
</feature>
<dbReference type="EMBL" id="JARBJD010000001">
    <property type="protein sequence ID" value="KAK2964850.1"/>
    <property type="molecule type" value="Genomic_DNA"/>
</dbReference>
<evidence type="ECO:0000256" key="3">
    <source>
        <dbReference type="ARBA" id="ARBA00022989"/>
    </source>
</evidence>
<feature type="transmembrane region" description="Helical" evidence="5">
    <location>
        <begin position="133"/>
        <end position="154"/>
    </location>
</feature>
<feature type="transmembrane region" description="Helical" evidence="5">
    <location>
        <begin position="161"/>
        <end position="179"/>
    </location>
</feature>
<name>A0ABQ9YMI5_9EUKA</name>
<dbReference type="InterPro" id="IPR013057">
    <property type="entry name" value="AA_transpt_TM"/>
</dbReference>
<keyword evidence="4 5" id="KW-0472">Membrane</keyword>
<feature type="transmembrane region" description="Helical" evidence="5">
    <location>
        <begin position="185"/>
        <end position="209"/>
    </location>
</feature>
<keyword evidence="2 5" id="KW-0812">Transmembrane</keyword>
<dbReference type="PANTHER" id="PTHR22950">
    <property type="entry name" value="AMINO ACID TRANSPORTER"/>
    <property type="match status" value="1"/>
</dbReference>
<proteinExistence type="predicted"/>
<comment type="caution">
    <text evidence="7">The sequence shown here is derived from an EMBL/GenBank/DDBJ whole genome shotgun (WGS) entry which is preliminary data.</text>
</comment>
<feature type="transmembrane region" description="Helical" evidence="5">
    <location>
        <begin position="252"/>
        <end position="278"/>
    </location>
</feature>
<evidence type="ECO:0000256" key="5">
    <source>
        <dbReference type="SAM" id="Phobius"/>
    </source>
</evidence>
<evidence type="ECO:0000256" key="4">
    <source>
        <dbReference type="ARBA" id="ARBA00023136"/>
    </source>
</evidence>
<sequence length="435" mass="47769">MIDESYVRYDVHKSDTPVSNKRGLSSARIPSILSTHSITTRPNGVGLPLAFFNTVKSFIGSGLLGLPYGFLTGGWAMALISFPLVCVIETYGMMNMISCKKVLPRGSGDTFADLGLVAFGNFGYWLVQIILILFQGGCCCSYILFISQNLTILIPQIPQELWVLVCIVILMLLSFVRTLKATGVFSLTATFSLLIGVVFVVIGVVLSGGKRDDLQAFNLKSFPVFFGIVIFLFEGAGMVIPLQSSMKQPKHFSILLVVVVSMVCVIYSGFGFACYALHGKDTPEMITAVISPQYQWMRVLVLVFLIYAITMTYHLLAFPIYEAVDTLPFLKRRDKGSFSYWILSSLCRLGVILITAIPSLTPLQKHFPQLIGLIGGTCGLALAFFLPAILHIKLSWKTSGLLRRICDIGLIVIGVPSSLLVTIFTVIDLVHHIKS</sequence>
<dbReference type="PANTHER" id="PTHR22950:SF349">
    <property type="entry name" value="AMINO ACID TRANSPORTER TRANSMEMBRANE DOMAIN-CONTAINING PROTEIN"/>
    <property type="match status" value="1"/>
</dbReference>
<protein>
    <submittedName>
        <fullName evidence="7">Transmembrane amino acid transporter</fullName>
    </submittedName>
</protein>
<comment type="subcellular location">
    <subcellularLocation>
        <location evidence="1">Membrane</location>
        <topology evidence="1">Multi-pass membrane protein</topology>
    </subcellularLocation>
</comment>
<evidence type="ECO:0000313" key="8">
    <source>
        <dbReference type="Proteomes" id="UP001281761"/>
    </source>
</evidence>
<feature type="transmembrane region" description="Helical" evidence="5">
    <location>
        <begin position="410"/>
        <end position="430"/>
    </location>
</feature>
<dbReference type="Pfam" id="PF01490">
    <property type="entry name" value="Aa_trans"/>
    <property type="match status" value="1"/>
</dbReference>
<keyword evidence="3 5" id="KW-1133">Transmembrane helix</keyword>
<evidence type="ECO:0000313" key="7">
    <source>
        <dbReference type="EMBL" id="KAK2964850.1"/>
    </source>
</evidence>
<feature type="transmembrane region" description="Helical" evidence="5">
    <location>
        <begin position="370"/>
        <end position="390"/>
    </location>
</feature>